<dbReference type="Proteomes" id="UP000821845">
    <property type="component" value="Chromosome 7"/>
</dbReference>
<keyword evidence="2" id="KW-1185">Reference proteome</keyword>
<gene>
    <name evidence="1" type="ORF">HPB50_012932</name>
</gene>
<sequence>MYSFVAHLVIFSIKVLVTAYDVISFPVYFVLQKPWVYWKQKQLRFAKPIKDGDPSSPYLRPEKLDIECLKGVETLDEATRKAIRSYPERAALGTRPVLGQSEYTQPNGKVFKKLVLGDYKWLTYDEVDKRIDLTARGLQAIGLKPRQRLAILAETRSEWFITAQACFRTNVTLVTLYATLSNEGIVSAVNRTAVTHLVTSADLLPRVLSIVDKTPSLTHIVYMENVSSKPLQPSTRDPKASALTATLQMSTLS</sequence>
<name>A0ACB7RTP2_HYAAI</name>
<dbReference type="EMBL" id="CM023487">
    <property type="protein sequence ID" value="KAH6925993.1"/>
    <property type="molecule type" value="Genomic_DNA"/>
</dbReference>
<proteinExistence type="predicted"/>
<reference evidence="1" key="1">
    <citation type="submission" date="2020-05" db="EMBL/GenBank/DDBJ databases">
        <title>Large-scale comparative analyses of tick genomes elucidate their genetic diversity and vector capacities.</title>
        <authorList>
            <person name="Jia N."/>
            <person name="Wang J."/>
            <person name="Shi W."/>
            <person name="Du L."/>
            <person name="Sun Y."/>
            <person name="Zhan W."/>
            <person name="Jiang J."/>
            <person name="Wang Q."/>
            <person name="Zhang B."/>
            <person name="Ji P."/>
            <person name="Sakyi L.B."/>
            <person name="Cui X."/>
            <person name="Yuan T."/>
            <person name="Jiang B."/>
            <person name="Yang W."/>
            <person name="Lam T.T.-Y."/>
            <person name="Chang Q."/>
            <person name="Ding S."/>
            <person name="Wang X."/>
            <person name="Zhu J."/>
            <person name="Ruan X."/>
            <person name="Zhao L."/>
            <person name="Wei J."/>
            <person name="Que T."/>
            <person name="Du C."/>
            <person name="Cheng J."/>
            <person name="Dai P."/>
            <person name="Han X."/>
            <person name="Huang E."/>
            <person name="Gao Y."/>
            <person name="Liu J."/>
            <person name="Shao H."/>
            <person name="Ye R."/>
            <person name="Li L."/>
            <person name="Wei W."/>
            <person name="Wang X."/>
            <person name="Wang C."/>
            <person name="Yang T."/>
            <person name="Huo Q."/>
            <person name="Li W."/>
            <person name="Guo W."/>
            <person name="Chen H."/>
            <person name="Zhou L."/>
            <person name="Ni X."/>
            <person name="Tian J."/>
            <person name="Zhou Y."/>
            <person name="Sheng Y."/>
            <person name="Liu T."/>
            <person name="Pan Y."/>
            <person name="Xia L."/>
            <person name="Li J."/>
            <person name="Zhao F."/>
            <person name="Cao W."/>
        </authorList>
    </citation>
    <scope>NUCLEOTIDE SEQUENCE</scope>
    <source>
        <strain evidence="1">Hyas-2018</strain>
    </source>
</reference>
<accession>A0ACB7RTP2</accession>
<organism evidence="1 2">
    <name type="scientific">Hyalomma asiaticum</name>
    <name type="common">Tick</name>
    <dbReference type="NCBI Taxonomy" id="266040"/>
    <lineage>
        <taxon>Eukaryota</taxon>
        <taxon>Metazoa</taxon>
        <taxon>Ecdysozoa</taxon>
        <taxon>Arthropoda</taxon>
        <taxon>Chelicerata</taxon>
        <taxon>Arachnida</taxon>
        <taxon>Acari</taxon>
        <taxon>Parasitiformes</taxon>
        <taxon>Ixodida</taxon>
        <taxon>Ixodoidea</taxon>
        <taxon>Ixodidae</taxon>
        <taxon>Hyalomminae</taxon>
        <taxon>Hyalomma</taxon>
    </lineage>
</organism>
<comment type="caution">
    <text evidence="1">The sequence shown here is derived from an EMBL/GenBank/DDBJ whole genome shotgun (WGS) entry which is preliminary data.</text>
</comment>
<evidence type="ECO:0000313" key="2">
    <source>
        <dbReference type="Proteomes" id="UP000821845"/>
    </source>
</evidence>
<evidence type="ECO:0000313" key="1">
    <source>
        <dbReference type="EMBL" id="KAH6925993.1"/>
    </source>
</evidence>
<protein>
    <submittedName>
        <fullName evidence="1">Uncharacterized protein</fullName>
    </submittedName>
</protein>